<evidence type="ECO:0000259" key="3">
    <source>
        <dbReference type="Pfam" id="PF18912"/>
    </source>
</evidence>
<evidence type="ECO:0000256" key="1">
    <source>
        <dbReference type="ARBA" id="ARBA00008007"/>
    </source>
</evidence>
<dbReference type="PANTHER" id="PTHR47505">
    <property type="entry name" value="DNA UTILIZATION PROTEIN YHGH"/>
    <property type="match status" value="1"/>
</dbReference>
<dbReference type="Pfam" id="PF18912">
    <property type="entry name" value="DZR_2"/>
    <property type="match status" value="1"/>
</dbReference>
<dbReference type="CDD" id="cd06223">
    <property type="entry name" value="PRTases_typeI"/>
    <property type="match status" value="1"/>
</dbReference>
<protein>
    <submittedName>
        <fullName evidence="4">Phosphoribosyltransferase</fullName>
    </submittedName>
</protein>
<accession>A0A9W6IMH7</accession>
<feature type="domain" description="Double zinc ribbon" evidence="3">
    <location>
        <begin position="10"/>
        <end position="71"/>
    </location>
</feature>
<dbReference type="Proteomes" id="UP001143486">
    <property type="component" value="Unassembled WGS sequence"/>
</dbReference>
<dbReference type="Gene3D" id="3.40.50.2020">
    <property type="match status" value="1"/>
</dbReference>
<evidence type="ECO:0000313" key="4">
    <source>
        <dbReference type="EMBL" id="GLK53026.1"/>
    </source>
</evidence>
<dbReference type="GO" id="GO:0016757">
    <property type="term" value="F:glycosyltransferase activity"/>
    <property type="evidence" value="ECO:0007669"/>
    <property type="project" value="UniProtKB-KW"/>
</dbReference>
<dbReference type="InterPro" id="IPR000836">
    <property type="entry name" value="PRTase_dom"/>
</dbReference>
<dbReference type="InterPro" id="IPR029057">
    <property type="entry name" value="PRTase-like"/>
</dbReference>
<sequence>MIGEIASRLADLAWPPVCPVTGGAVDASGRLQAAGWARLTFLDAPWCGVCGLPFPYPGGSASTSATLCALCVAKQPVYDLVRAPLAYDDASRPLVLGFKHGSRREMIDQFARWMIAAGRDGLDGADAILPVPLHWRRLLARRYNQSALLGAAIARLSGVPMETGWLLRRRATPSQAGQSARSRKRNVAGAFHVPDRSRVEGRRLVLVDDVVTTGATATACARTLKRAGAAHVSVMTLCRVVRSTDPTI</sequence>
<dbReference type="RefSeq" id="WP_271187385.1">
    <property type="nucleotide sequence ID" value="NZ_BSFE01000007.1"/>
</dbReference>
<feature type="domain" description="Phosphoribosyltransferase" evidence="2">
    <location>
        <begin position="166"/>
        <end position="243"/>
    </location>
</feature>
<name>A0A9W6IMH7_9PROT</name>
<keyword evidence="4" id="KW-0328">Glycosyltransferase</keyword>
<keyword evidence="4" id="KW-0808">Transferase</keyword>
<reference evidence="4" key="2">
    <citation type="submission" date="2023-01" db="EMBL/GenBank/DDBJ databases">
        <authorList>
            <person name="Sun Q."/>
            <person name="Evtushenko L."/>
        </authorList>
    </citation>
    <scope>NUCLEOTIDE SEQUENCE</scope>
    <source>
        <strain evidence="4">VKM B-1513</strain>
    </source>
</reference>
<dbReference type="InterPro" id="IPR051910">
    <property type="entry name" value="ComF/GntX_DNA_util-trans"/>
</dbReference>
<comment type="caution">
    <text evidence="4">The sequence shown here is derived from an EMBL/GenBank/DDBJ whole genome shotgun (WGS) entry which is preliminary data.</text>
</comment>
<dbReference type="InterPro" id="IPR044005">
    <property type="entry name" value="DZR_2"/>
</dbReference>
<gene>
    <name evidence="4" type="ORF">GCM10017621_25340</name>
</gene>
<dbReference type="Pfam" id="PF00156">
    <property type="entry name" value="Pribosyltran"/>
    <property type="match status" value="1"/>
</dbReference>
<evidence type="ECO:0000313" key="5">
    <source>
        <dbReference type="Proteomes" id="UP001143486"/>
    </source>
</evidence>
<comment type="similarity">
    <text evidence="1">Belongs to the ComF/GntX family.</text>
</comment>
<keyword evidence="5" id="KW-1185">Reference proteome</keyword>
<dbReference type="SUPFAM" id="SSF53271">
    <property type="entry name" value="PRTase-like"/>
    <property type="match status" value="1"/>
</dbReference>
<organism evidence="4 5">
    <name type="scientific">Maricaulis virginensis</name>
    <dbReference type="NCBI Taxonomy" id="144022"/>
    <lineage>
        <taxon>Bacteria</taxon>
        <taxon>Pseudomonadati</taxon>
        <taxon>Pseudomonadota</taxon>
        <taxon>Alphaproteobacteria</taxon>
        <taxon>Maricaulales</taxon>
        <taxon>Maricaulaceae</taxon>
        <taxon>Maricaulis</taxon>
    </lineage>
</organism>
<reference evidence="4" key="1">
    <citation type="journal article" date="2014" name="Int. J. Syst. Evol. Microbiol.">
        <title>Complete genome sequence of Corynebacterium casei LMG S-19264T (=DSM 44701T), isolated from a smear-ripened cheese.</title>
        <authorList>
            <consortium name="US DOE Joint Genome Institute (JGI-PGF)"/>
            <person name="Walter F."/>
            <person name="Albersmeier A."/>
            <person name="Kalinowski J."/>
            <person name="Ruckert C."/>
        </authorList>
    </citation>
    <scope>NUCLEOTIDE SEQUENCE</scope>
    <source>
        <strain evidence="4">VKM B-1513</strain>
    </source>
</reference>
<dbReference type="AlphaFoldDB" id="A0A9W6IMH7"/>
<evidence type="ECO:0000259" key="2">
    <source>
        <dbReference type="Pfam" id="PF00156"/>
    </source>
</evidence>
<proteinExistence type="inferred from homology"/>
<dbReference type="PANTHER" id="PTHR47505:SF1">
    <property type="entry name" value="DNA UTILIZATION PROTEIN YHGH"/>
    <property type="match status" value="1"/>
</dbReference>
<dbReference type="EMBL" id="BSFE01000007">
    <property type="protein sequence ID" value="GLK53026.1"/>
    <property type="molecule type" value="Genomic_DNA"/>
</dbReference>